<reference evidence="3 4" key="1">
    <citation type="submission" date="2024-04" db="EMBL/GenBank/DDBJ databases">
        <title>Tritrichomonas musculus Genome.</title>
        <authorList>
            <person name="Alves-Ferreira E."/>
            <person name="Grigg M."/>
            <person name="Lorenzi H."/>
            <person name="Galac M."/>
        </authorList>
    </citation>
    <scope>NUCLEOTIDE SEQUENCE [LARGE SCALE GENOMIC DNA]</scope>
    <source>
        <strain evidence="3 4">EAF2021</strain>
    </source>
</reference>
<proteinExistence type="predicted"/>
<evidence type="ECO:0000313" key="4">
    <source>
        <dbReference type="Proteomes" id="UP001470230"/>
    </source>
</evidence>
<evidence type="ECO:0000313" key="2">
    <source>
        <dbReference type="EMBL" id="KAK8834338.1"/>
    </source>
</evidence>
<dbReference type="EMBL" id="JAPFFF010000054">
    <property type="protein sequence ID" value="KAK8838744.1"/>
    <property type="molecule type" value="Genomic_DNA"/>
</dbReference>
<evidence type="ECO:0000256" key="1">
    <source>
        <dbReference type="SAM" id="MobiDB-lite"/>
    </source>
</evidence>
<accession>A0ABR2GXT9</accession>
<gene>
    <name evidence="2" type="ORF">M9Y10_031368</name>
    <name evidence="3" type="ORF">M9Y10_032783</name>
</gene>
<feature type="region of interest" description="Disordered" evidence="1">
    <location>
        <begin position="1"/>
        <end position="25"/>
    </location>
</feature>
<evidence type="ECO:0000313" key="3">
    <source>
        <dbReference type="EMBL" id="KAK8838744.1"/>
    </source>
</evidence>
<sequence length="72" mass="8159">MKVPPKRIDRINKGQEGRPSGSPPKFREELKNIIIAVVIQSQHESFSSIWFQITIDVSFLPRITATCLCTGF</sequence>
<dbReference type="EMBL" id="JAPFFF010000425">
    <property type="protein sequence ID" value="KAK8834338.1"/>
    <property type="molecule type" value="Genomic_DNA"/>
</dbReference>
<organism evidence="3 4">
    <name type="scientific">Tritrichomonas musculus</name>
    <dbReference type="NCBI Taxonomy" id="1915356"/>
    <lineage>
        <taxon>Eukaryota</taxon>
        <taxon>Metamonada</taxon>
        <taxon>Parabasalia</taxon>
        <taxon>Tritrichomonadida</taxon>
        <taxon>Tritrichomonadidae</taxon>
        <taxon>Tritrichomonas</taxon>
    </lineage>
</organism>
<dbReference type="Proteomes" id="UP001470230">
    <property type="component" value="Unassembled WGS sequence"/>
</dbReference>
<keyword evidence="4" id="KW-1185">Reference proteome</keyword>
<name>A0ABR2GXT9_9EUKA</name>
<protein>
    <submittedName>
        <fullName evidence="3">Uncharacterized protein</fullName>
    </submittedName>
</protein>
<feature type="compositionally biased region" description="Basic and acidic residues" evidence="1">
    <location>
        <begin position="1"/>
        <end position="16"/>
    </location>
</feature>
<comment type="caution">
    <text evidence="3">The sequence shown here is derived from an EMBL/GenBank/DDBJ whole genome shotgun (WGS) entry which is preliminary data.</text>
</comment>